<keyword evidence="2" id="KW-1185">Reference proteome</keyword>
<reference evidence="1 2" key="1">
    <citation type="submission" date="2018-06" db="EMBL/GenBank/DDBJ databases">
        <title>Genomic Encyclopedia of Archaeal and Bacterial Type Strains, Phase II (KMG-II): from individual species to whole genera.</title>
        <authorList>
            <person name="Goeker M."/>
        </authorList>
    </citation>
    <scope>NUCLEOTIDE SEQUENCE [LARGE SCALE GENOMIC DNA]</scope>
    <source>
        <strain evidence="1 2">DSM 6779</strain>
    </source>
</reference>
<dbReference type="Proteomes" id="UP000249239">
    <property type="component" value="Unassembled WGS sequence"/>
</dbReference>
<evidence type="ECO:0000313" key="1">
    <source>
        <dbReference type="EMBL" id="PZX13055.1"/>
    </source>
</evidence>
<dbReference type="RefSeq" id="WP_111446550.1">
    <property type="nucleotide sequence ID" value="NZ_QKZK01000027.1"/>
</dbReference>
<proteinExistence type="predicted"/>
<dbReference type="EMBL" id="QKZK01000027">
    <property type="protein sequence ID" value="PZX13055.1"/>
    <property type="molecule type" value="Genomic_DNA"/>
</dbReference>
<organism evidence="1 2">
    <name type="scientific">Breznakibacter xylanolyticus</name>
    <dbReference type="NCBI Taxonomy" id="990"/>
    <lineage>
        <taxon>Bacteria</taxon>
        <taxon>Pseudomonadati</taxon>
        <taxon>Bacteroidota</taxon>
        <taxon>Bacteroidia</taxon>
        <taxon>Marinilabiliales</taxon>
        <taxon>Marinilabiliaceae</taxon>
        <taxon>Breznakibacter</taxon>
    </lineage>
</organism>
<protein>
    <submittedName>
        <fullName evidence="1">Uncharacterized protein</fullName>
    </submittedName>
</protein>
<gene>
    <name evidence="1" type="ORF">LX69_02715</name>
</gene>
<name>A0A2W7MY81_9BACT</name>
<dbReference type="AlphaFoldDB" id="A0A2W7MY81"/>
<accession>A0A2W7MY81</accession>
<evidence type="ECO:0000313" key="2">
    <source>
        <dbReference type="Proteomes" id="UP000249239"/>
    </source>
</evidence>
<sequence length="113" mass="13441">MKKSIETLLYTKEPRQLDYMGLTRTELDFILANSKQQLQKVIIHNEIAFRIQTRDEAIQIPHQTKVCWGFIIPSFRKVLPTHLTPALHEFLMTCVRNVLFWDKKDWLYSDSYG</sequence>
<comment type="caution">
    <text evidence="1">The sequence shown here is derived from an EMBL/GenBank/DDBJ whole genome shotgun (WGS) entry which is preliminary data.</text>
</comment>